<feature type="transmembrane region" description="Helical" evidence="2">
    <location>
        <begin position="939"/>
        <end position="964"/>
    </location>
</feature>
<dbReference type="VEuPathDB" id="FungiDB:F4678DRAFT_484257"/>
<keyword evidence="4" id="KW-1185">Reference proteome</keyword>
<feature type="compositionally biased region" description="Polar residues" evidence="1">
    <location>
        <begin position="584"/>
        <end position="604"/>
    </location>
</feature>
<feature type="compositionally biased region" description="Polar residues" evidence="1">
    <location>
        <begin position="746"/>
        <end position="756"/>
    </location>
</feature>
<reference evidence="3" key="1">
    <citation type="submission" date="2022-07" db="EMBL/GenBank/DDBJ databases">
        <title>Genome Sequence of Xylaria arbuscula.</title>
        <authorList>
            <person name="Buettner E."/>
        </authorList>
    </citation>
    <scope>NUCLEOTIDE SEQUENCE</scope>
    <source>
        <strain evidence="3">VT107</strain>
    </source>
</reference>
<gene>
    <name evidence="3" type="ORF">NPX13_g5421</name>
</gene>
<sequence>MGNGTSPFDPGGTPWQLQLTVGVVGWSSCANIPSEVSPAMTEGQLRGDGSRFLPLRRISPTLRPPPDPGKKDKKDKQSTSNPKRSIIPRGQRFSKLTDAYLNVTSRLAPKKATHKALEQVQSGIVDLTLSPFSSHRRVRSQDELQTPNTASAMQALMRRRRGASLDSTFSLEDLASGINCCDHSAIPNKQTQNELPGSNGPSDTTSSTINRIVAQYDGSECSLRAHYNNTREYGWKKEEPSSLPPQISLPEPPSTDTQYVSYEAEGQCDSAIADTSVTDSQHLLDPEAQAHELDQAGRTLFPPPLTVTRAQHGDESTVEQHRDAQNDYNNVMVYGWEAQHTDPFAHAEERCYNTYLNAPMQRDISQELRRLSSCPGPVYSSVSHPYSPPRGVQAQEGVWSQSNVHTPSTGGRPVRDIKVVIGRDSSASKDTREAHSVQTSALPDRRNLLFPEDDDWVTEATSDVGFGSSFNAFPAKPFTLGFKKSGSSLANYSDDDYDDEGEEALYRHGSRDRIIQHPNGEDHNKLPVARRLNERKYENTFSRRQNALPGTSGLRWASAAPQTGHFRPQALGKNKNVNSYHELNNRRTNNSGRLVFNFDQNSPPRYQFRDSVSEYEPASASTKANCGTHGYDTHGSLPSPVPDIAARSPLGSPDAQFDRSAEFDAMRNPSSNVTPQRKPRPTNDRVNEAGFSIYAADNVPQPEELDNREFAVASSYYDQPTFGSVRSKFNFELLPLEEAQKKNKTQRQSGDINETEPTTKRLKRKQSVRPPQTPMSLPTQPSRAFFTSPDLSETFSTPQWQTNSDLADIPTPFSDSVSESTRLGDVRRCRKINSQGTEDYSSSLGLSSPTRSLWYGHKPPCLVPAQNRRQLVLQPTLVAPDDYVSDRAATIRRSCFYILAILSILPFVGVLVLTGAFSDCLKWATRGEVDRLSSRQLRFIKWVLIVECVLYAAGVVAVVVYFVLKSQA</sequence>
<feature type="region of interest" description="Disordered" evidence="1">
    <location>
        <begin position="235"/>
        <end position="257"/>
    </location>
</feature>
<feature type="region of interest" description="Disordered" evidence="1">
    <location>
        <begin position="740"/>
        <end position="782"/>
    </location>
</feature>
<feature type="region of interest" description="Disordered" evidence="1">
    <location>
        <begin position="188"/>
        <end position="207"/>
    </location>
</feature>
<feature type="transmembrane region" description="Helical" evidence="2">
    <location>
        <begin position="896"/>
        <end position="918"/>
    </location>
</feature>
<name>A0A9W8NEH1_9PEZI</name>
<comment type="caution">
    <text evidence="3">The sequence shown here is derived from an EMBL/GenBank/DDBJ whole genome shotgun (WGS) entry which is preliminary data.</text>
</comment>
<evidence type="ECO:0000313" key="3">
    <source>
        <dbReference type="EMBL" id="KAJ3571314.1"/>
    </source>
</evidence>
<dbReference type="Proteomes" id="UP001148614">
    <property type="component" value="Unassembled WGS sequence"/>
</dbReference>
<evidence type="ECO:0000256" key="1">
    <source>
        <dbReference type="SAM" id="MobiDB-lite"/>
    </source>
</evidence>
<proteinExistence type="predicted"/>
<feature type="region of interest" description="Disordered" evidence="1">
    <location>
        <begin position="801"/>
        <end position="820"/>
    </location>
</feature>
<accession>A0A9W8NEH1</accession>
<feature type="compositionally biased region" description="Basic and acidic residues" evidence="1">
    <location>
        <begin position="656"/>
        <end position="665"/>
    </location>
</feature>
<organism evidence="3 4">
    <name type="scientific">Xylaria arbuscula</name>
    <dbReference type="NCBI Taxonomy" id="114810"/>
    <lineage>
        <taxon>Eukaryota</taxon>
        <taxon>Fungi</taxon>
        <taxon>Dikarya</taxon>
        <taxon>Ascomycota</taxon>
        <taxon>Pezizomycotina</taxon>
        <taxon>Sordariomycetes</taxon>
        <taxon>Xylariomycetidae</taxon>
        <taxon>Xylariales</taxon>
        <taxon>Xylariaceae</taxon>
        <taxon>Xylaria</taxon>
    </lineage>
</organism>
<feature type="region of interest" description="Disordered" evidence="1">
    <location>
        <begin position="584"/>
        <end position="685"/>
    </location>
</feature>
<dbReference type="AlphaFoldDB" id="A0A9W8NEH1"/>
<feature type="region of interest" description="Disordered" evidence="1">
    <location>
        <begin position="39"/>
        <end position="90"/>
    </location>
</feature>
<keyword evidence="2" id="KW-0812">Transmembrane</keyword>
<protein>
    <submittedName>
        <fullName evidence="3">Uncharacterized protein</fullName>
    </submittedName>
</protein>
<evidence type="ECO:0000256" key="2">
    <source>
        <dbReference type="SAM" id="Phobius"/>
    </source>
</evidence>
<feature type="compositionally biased region" description="Basic and acidic residues" evidence="1">
    <location>
        <begin position="68"/>
        <end position="77"/>
    </location>
</feature>
<keyword evidence="2" id="KW-1133">Transmembrane helix</keyword>
<evidence type="ECO:0000313" key="4">
    <source>
        <dbReference type="Proteomes" id="UP001148614"/>
    </source>
</evidence>
<keyword evidence="2" id="KW-0472">Membrane</keyword>
<dbReference type="EMBL" id="JANPWZ010000854">
    <property type="protein sequence ID" value="KAJ3571314.1"/>
    <property type="molecule type" value="Genomic_DNA"/>
</dbReference>